<dbReference type="EMBL" id="CAADHY010000032">
    <property type="protein sequence ID" value="VFR32248.1"/>
    <property type="molecule type" value="Genomic_DNA"/>
</dbReference>
<keyword evidence="1" id="KW-1277">Toxin-antitoxin system</keyword>
<organism evidence="3">
    <name type="scientific">plant metagenome</name>
    <dbReference type="NCBI Taxonomy" id="1297885"/>
    <lineage>
        <taxon>unclassified sequences</taxon>
        <taxon>metagenomes</taxon>
        <taxon>organismal metagenomes</taxon>
    </lineage>
</organism>
<evidence type="ECO:0000313" key="2">
    <source>
        <dbReference type="EMBL" id="VFR32248.1"/>
    </source>
</evidence>
<gene>
    <name evidence="2" type="ORF">AMP9_2647</name>
    <name evidence="3" type="ORF">RAN3_2723</name>
</gene>
<dbReference type="InterPro" id="IPR007712">
    <property type="entry name" value="RelE/ParE_toxin"/>
</dbReference>
<dbReference type="EMBL" id="CAADIO010000050">
    <property type="protein sequence ID" value="VFR97009.1"/>
    <property type="molecule type" value="Genomic_DNA"/>
</dbReference>
<accession>A0A484VC85</accession>
<protein>
    <submittedName>
        <fullName evidence="3">Death on curing protein, Doc toxin</fullName>
    </submittedName>
</protein>
<evidence type="ECO:0000256" key="1">
    <source>
        <dbReference type="ARBA" id="ARBA00022649"/>
    </source>
</evidence>
<evidence type="ECO:0000313" key="3">
    <source>
        <dbReference type="EMBL" id="VFR97009.1"/>
    </source>
</evidence>
<reference evidence="3" key="1">
    <citation type="submission" date="2019-03" db="EMBL/GenBank/DDBJ databases">
        <authorList>
            <person name="Danneels B."/>
        </authorList>
    </citation>
    <scope>NUCLEOTIDE SEQUENCE</scope>
</reference>
<name>A0A484VC85_9ZZZZ</name>
<dbReference type="Pfam" id="PF05016">
    <property type="entry name" value="ParE_toxin"/>
    <property type="match status" value="1"/>
</dbReference>
<dbReference type="AlphaFoldDB" id="A0A484VC85"/>
<proteinExistence type="predicted"/>
<dbReference type="Gene3D" id="3.30.2310.20">
    <property type="entry name" value="RelE-like"/>
    <property type="match status" value="1"/>
</dbReference>
<sequence>MNYEVAFAPSARADLKRLYAHLLDRADTLEDLALAERALAAIETAVKVHLSRTPFIYRQASGRQALRRELIIPFGATGYVALYEIARPGFVLVLAVRHQREQDYAAPSM</sequence>
<dbReference type="InterPro" id="IPR035093">
    <property type="entry name" value="RelE/ParE_toxin_dom_sf"/>
</dbReference>